<sequence length="131" mass="14434">MLRQVAAFACDASFDLTLASVTLGLLASTMPLTGEKRLVTWSNQAGCIGLESGPKKESDNGEKDELHSGRRRTITEVGRDQSPELKAHTRRARRTPRLYGWASGARTQLKAGAVVQLRGFTRRGIRTRTRP</sequence>
<reference evidence="2" key="1">
    <citation type="journal article" date="2020" name="Stud. Mycol.">
        <title>101 Dothideomycetes genomes: a test case for predicting lifestyles and emergence of pathogens.</title>
        <authorList>
            <person name="Haridas S."/>
            <person name="Albert R."/>
            <person name="Binder M."/>
            <person name="Bloem J."/>
            <person name="Labutti K."/>
            <person name="Salamov A."/>
            <person name="Andreopoulos B."/>
            <person name="Baker S."/>
            <person name="Barry K."/>
            <person name="Bills G."/>
            <person name="Bluhm B."/>
            <person name="Cannon C."/>
            <person name="Castanera R."/>
            <person name="Culley D."/>
            <person name="Daum C."/>
            <person name="Ezra D."/>
            <person name="Gonzalez J."/>
            <person name="Henrissat B."/>
            <person name="Kuo A."/>
            <person name="Liang C."/>
            <person name="Lipzen A."/>
            <person name="Lutzoni F."/>
            <person name="Magnuson J."/>
            <person name="Mondo S."/>
            <person name="Nolan M."/>
            <person name="Ohm R."/>
            <person name="Pangilinan J."/>
            <person name="Park H.-J."/>
            <person name="Ramirez L."/>
            <person name="Alfaro M."/>
            <person name="Sun H."/>
            <person name="Tritt A."/>
            <person name="Yoshinaga Y."/>
            <person name="Zwiers L.-H."/>
            <person name="Turgeon B."/>
            <person name="Goodwin S."/>
            <person name="Spatafora J."/>
            <person name="Crous P."/>
            <person name="Grigoriev I."/>
        </authorList>
    </citation>
    <scope>NUCLEOTIDE SEQUENCE</scope>
    <source>
        <strain evidence="2">SCOH1-5</strain>
    </source>
</reference>
<dbReference type="AlphaFoldDB" id="A0A6A6FNP7"/>
<keyword evidence="3" id="KW-1185">Reference proteome</keyword>
<evidence type="ECO:0000313" key="2">
    <source>
        <dbReference type="EMBL" id="KAF2215082.1"/>
    </source>
</evidence>
<dbReference type="Proteomes" id="UP000799539">
    <property type="component" value="Unassembled WGS sequence"/>
</dbReference>
<protein>
    <submittedName>
        <fullName evidence="2">Uncharacterized protein</fullName>
    </submittedName>
</protein>
<organism evidence="2 3">
    <name type="scientific">Cercospora zeae-maydis SCOH1-5</name>
    <dbReference type="NCBI Taxonomy" id="717836"/>
    <lineage>
        <taxon>Eukaryota</taxon>
        <taxon>Fungi</taxon>
        <taxon>Dikarya</taxon>
        <taxon>Ascomycota</taxon>
        <taxon>Pezizomycotina</taxon>
        <taxon>Dothideomycetes</taxon>
        <taxon>Dothideomycetidae</taxon>
        <taxon>Mycosphaerellales</taxon>
        <taxon>Mycosphaerellaceae</taxon>
        <taxon>Cercospora</taxon>
    </lineage>
</organism>
<evidence type="ECO:0000313" key="3">
    <source>
        <dbReference type="Proteomes" id="UP000799539"/>
    </source>
</evidence>
<gene>
    <name evidence="2" type="ORF">CERZMDRAFT_94505</name>
</gene>
<evidence type="ECO:0000256" key="1">
    <source>
        <dbReference type="SAM" id="MobiDB-lite"/>
    </source>
</evidence>
<name>A0A6A6FNP7_9PEZI</name>
<feature type="compositionally biased region" description="Basic and acidic residues" evidence="1">
    <location>
        <begin position="53"/>
        <end position="87"/>
    </location>
</feature>
<feature type="region of interest" description="Disordered" evidence="1">
    <location>
        <begin position="49"/>
        <end position="99"/>
    </location>
</feature>
<proteinExistence type="predicted"/>
<accession>A0A6A6FNP7</accession>
<dbReference type="EMBL" id="ML992666">
    <property type="protein sequence ID" value="KAF2215082.1"/>
    <property type="molecule type" value="Genomic_DNA"/>
</dbReference>